<comment type="catalytic activity">
    <reaction evidence="1 18 19">
        <text>(6R)-NADHX = (6S)-NADHX</text>
        <dbReference type="Rhea" id="RHEA:32215"/>
        <dbReference type="ChEBI" id="CHEBI:64074"/>
        <dbReference type="ChEBI" id="CHEBI:64075"/>
        <dbReference type="EC" id="5.1.99.6"/>
    </reaction>
</comment>
<keyword evidence="7 17" id="KW-0067">ATP-binding</keyword>
<reference evidence="22 23" key="1">
    <citation type="submission" date="2020-03" db="EMBL/GenBank/DDBJ databases">
        <title>Rubrivivax benzoatilyticus JA2 (sequenced after 10 years sub-culturing).</title>
        <authorList>
            <person name="Gupta D."/>
            <person name="Chintalapati S."/>
            <person name="Chintalapati V.R."/>
        </authorList>
    </citation>
    <scope>NUCLEOTIDE SEQUENCE [LARGE SCALE GENOMIC DNA]</scope>
    <source>
        <strain evidence="22 23">JA2-Mal</strain>
    </source>
</reference>
<feature type="binding site" evidence="18">
    <location>
        <position position="67"/>
    </location>
    <ligand>
        <name>K(+)</name>
        <dbReference type="ChEBI" id="CHEBI:29103"/>
    </ligand>
</feature>
<feature type="binding site" evidence="17">
    <location>
        <position position="365"/>
    </location>
    <ligand>
        <name>(6S)-NADPHX</name>
        <dbReference type="ChEBI" id="CHEBI:64076"/>
    </ligand>
</feature>
<gene>
    <name evidence="17" type="primary">nnrD</name>
    <name evidence="18" type="synonym">nnrE</name>
    <name evidence="22" type="ORF">G7087_07860</name>
</gene>
<evidence type="ECO:0000256" key="8">
    <source>
        <dbReference type="ARBA" id="ARBA00022857"/>
    </source>
</evidence>
<dbReference type="PROSITE" id="PS01050">
    <property type="entry name" value="YJEF_C_2"/>
    <property type="match status" value="1"/>
</dbReference>
<dbReference type="InterPro" id="IPR029056">
    <property type="entry name" value="Ribokinase-like"/>
</dbReference>
<dbReference type="Pfam" id="PF01256">
    <property type="entry name" value="Carb_kinase"/>
    <property type="match status" value="1"/>
</dbReference>
<keyword evidence="5 18" id="KW-0479">Metal-binding</keyword>
<name>A0ABX0HTC4_9BURK</name>
<feature type="binding site" evidence="17">
    <location>
        <position position="431"/>
    </location>
    <ligand>
        <name>AMP</name>
        <dbReference type="ChEBI" id="CHEBI:456215"/>
    </ligand>
</feature>
<keyword evidence="11 18" id="KW-0413">Isomerase</keyword>
<dbReference type="NCBIfam" id="TIGR00196">
    <property type="entry name" value="yjeF_cterm"/>
    <property type="match status" value="1"/>
</dbReference>
<comment type="function">
    <text evidence="14 19">Bifunctional enzyme that catalyzes the epimerization of the S- and R-forms of NAD(P)HX and the dehydration of the S-form of NAD(P)HX at the expense of ADP, which is converted to AMP. This allows the repair of both epimers of NAD(P)HX, a damaged form of NAD(P)H that is a result of enzymatic or heat-dependent hydration.</text>
</comment>
<keyword evidence="8 17" id="KW-0521">NADP</keyword>
<evidence type="ECO:0000256" key="5">
    <source>
        <dbReference type="ARBA" id="ARBA00022723"/>
    </source>
</evidence>
<dbReference type="InterPro" id="IPR030677">
    <property type="entry name" value="Nnr"/>
</dbReference>
<keyword evidence="9 18" id="KW-0630">Potassium</keyword>
<proteinExistence type="inferred from homology"/>
<evidence type="ECO:0000256" key="13">
    <source>
        <dbReference type="ARBA" id="ARBA00023268"/>
    </source>
</evidence>
<keyword evidence="10 17" id="KW-0520">NAD</keyword>
<feature type="binding site" evidence="18">
    <location>
        <begin position="66"/>
        <end position="70"/>
    </location>
    <ligand>
        <name>(6S)-NADPHX</name>
        <dbReference type="ChEBI" id="CHEBI:64076"/>
    </ligand>
</feature>
<comment type="catalytic activity">
    <reaction evidence="2 18 19">
        <text>(6R)-NADPHX = (6S)-NADPHX</text>
        <dbReference type="Rhea" id="RHEA:32227"/>
        <dbReference type="ChEBI" id="CHEBI:64076"/>
        <dbReference type="ChEBI" id="CHEBI:64077"/>
        <dbReference type="EC" id="5.1.99.6"/>
    </reaction>
</comment>
<comment type="catalytic activity">
    <reaction evidence="16 17 19">
        <text>(6S)-NADPHX + ADP = AMP + phosphate + NADPH + H(+)</text>
        <dbReference type="Rhea" id="RHEA:32235"/>
        <dbReference type="ChEBI" id="CHEBI:15378"/>
        <dbReference type="ChEBI" id="CHEBI:43474"/>
        <dbReference type="ChEBI" id="CHEBI:57783"/>
        <dbReference type="ChEBI" id="CHEBI:64076"/>
        <dbReference type="ChEBI" id="CHEBI:456215"/>
        <dbReference type="ChEBI" id="CHEBI:456216"/>
        <dbReference type="EC" id="4.2.1.136"/>
    </reaction>
</comment>
<evidence type="ECO:0000256" key="10">
    <source>
        <dbReference type="ARBA" id="ARBA00023027"/>
    </source>
</evidence>
<evidence type="ECO:0000256" key="3">
    <source>
        <dbReference type="ARBA" id="ARBA00006001"/>
    </source>
</evidence>
<comment type="caution">
    <text evidence="22">The sequence shown here is derived from an EMBL/GenBank/DDBJ whole genome shotgun (WGS) entry which is preliminary data.</text>
</comment>
<dbReference type="HAMAP" id="MF_01966">
    <property type="entry name" value="NADHX_epimerase"/>
    <property type="match status" value="1"/>
</dbReference>
<comment type="similarity">
    <text evidence="18">Belongs to the NnrE/AIBP family.</text>
</comment>
<comment type="subunit">
    <text evidence="17">Homotetramer.</text>
</comment>
<keyword evidence="13" id="KW-0511">Multifunctional enzyme</keyword>
<dbReference type="EMBL" id="JAAOCD010000003">
    <property type="protein sequence ID" value="NHK98286.1"/>
    <property type="molecule type" value="Genomic_DNA"/>
</dbReference>
<comment type="caution">
    <text evidence="18">Lacks conserved residue(s) required for the propagation of feature annotation.</text>
</comment>
<feature type="domain" description="YjeF C-terminal" evidence="20">
    <location>
        <begin position="220"/>
        <end position="488"/>
    </location>
</feature>
<evidence type="ECO:0000256" key="15">
    <source>
        <dbReference type="ARBA" id="ARBA00048238"/>
    </source>
</evidence>
<evidence type="ECO:0000313" key="22">
    <source>
        <dbReference type="EMBL" id="NHK98286.1"/>
    </source>
</evidence>
<dbReference type="Gene3D" id="3.40.1190.20">
    <property type="match status" value="1"/>
</dbReference>
<dbReference type="RefSeq" id="WP_009858802.1">
    <property type="nucleotide sequence ID" value="NZ_JAAOCD010000003.1"/>
</dbReference>
<dbReference type="PANTHER" id="PTHR12592">
    <property type="entry name" value="ATP-DEPENDENT (S)-NAD(P)H-HYDRATE DEHYDRATASE FAMILY MEMBER"/>
    <property type="match status" value="1"/>
</dbReference>
<feature type="binding site" evidence="18">
    <location>
        <position position="161"/>
    </location>
    <ligand>
        <name>(6S)-NADPHX</name>
        <dbReference type="ChEBI" id="CHEBI:64076"/>
    </ligand>
</feature>
<comment type="function">
    <text evidence="17">Catalyzes the dehydration of the S-form of NAD(P)HX at the expense of ADP, which is converted to AMP. Together with NAD(P)HX epimerase, which catalyzes the epimerization of the S- and R-forms, the enzyme allows the repair of both epimers of NAD(P)HX, a damaged form of NAD(P)H that is a result of enzymatic or heat-dependent hydration.</text>
</comment>
<dbReference type="InterPro" id="IPR000631">
    <property type="entry name" value="CARKD"/>
</dbReference>
<comment type="similarity">
    <text evidence="3 19">In the N-terminal section; belongs to the NnrE/AIBP family.</text>
</comment>
<comment type="cofactor">
    <cofactor evidence="17">
        <name>Mg(2+)</name>
        <dbReference type="ChEBI" id="CHEBI:18420"/>
    </cofactor>
</comment>
<comment type="cofactor">
    <cofactor evidence="18 19">
        <name>K(+)</name>
        <dbReference type="ChEBI" id="CHEBI:29103"/>
    </cofactor>
    <text evidence="18 19">Binds 1 potassium ion per subunit.</text>
</comment>
<accession>A0ABX0HTC4</accession>
<comment type="similarity">
    <text evidence="4 19">In the C-terminal section; belongs to the NnrD/CARKD family.</text>
</comment>
<feature type="binding site" evidence="18">
    <location>
        <begin position="132"/>
        <end position="138"/>
    </location>
    <ligand>
        <name>(6S)-NADPHX</name>
        <dbReference type="ChEBI" id="CHEBI:64076"/>
    </ligand>
</feature>
<sequence>MSPVLVAPETGWPLHDAAASRAAEAAALAGAPPHALMRRAGLGVARLALALAPHARTVAVLAGPGNNGGDGLVAARHLHAAGKAVRVVLAGDSGRLPADAADALAAAQAAGVPIALALDEAPAELVIDALLGLGTRRAPEGRIAAAIDWAATRRAPVLAVDLPSGLHPDTGQPLGETCLRADATLALLTLKPGLFTGHGRDHAGQVWFDDLGVAAGGETARLAGAPPGPVRHHAQHKGSFGDLAVVGGAPGMAGAAWLAARAALAAGAGRVYCSLLDADAPLLDAARPELMGRPAWWRSPPATLAAATVVAGCGGGQAVREALPALLAHAGRLVLDADALNVLAADPSLQRLLTHRSRPTVLTPHPLEAARLLGTTAAAVQADRVAAAQRLAERLGCVVVLKGSGSVVAAPGALPSLNPTGNALLATAGTGDVLAGWLGGRWAAGGEAFDSAVAAAWQHGHAADRAQAAGARAPLRAADLVEALHAAA</sequence>
<organism evidence="22 23">
    <name type="scientific">Rubrivivax benzoatilyticus</name>
    <dbReference type="NCBI Taxonomy" id="316997"/>
    <lineage>
        <taxon>Bacteria</taxon>
        <taxon>Pseudomonadati</taxon>
        <taxon>Pseudomonadota</taxon>
        <taxon>Betaproteobacteria</taxon>
        <taxon>Burkholderiales</taxon>
        <taxon>Sphaerotilaceae</taxon>
        <taxon>Rubrivivax</taxon>
    </lineage>
</organism>
<dbReference type="NCBIfam" id="TIGR00197">
    <property type="entry name" value="yjeF_nterm"/>
    <property type="match status" value="1"/>
</dbReference>
<dbReference type="InterPro" id="IPR004443">
    <property type="entry name" value="YjeF_N_dom"/>
</dbReference>
<dbReference type="Proteomes" id="UP000802098">
    <property type="component" value="Unassembled WGS sequence"/>
</dbReference>
<evidence type="ECO:0000256" key="2">
    <source>
        <dbReference type="ARBA" id="ARBA00000909"/>
    </source>
</evidence>
<evidence type="ECO:0000256" key="1">
    <source>
        <dbReference type="ARBA" id="ARBA00000013"/>
    </source>
</evidence>
<dbReference type="CDD" id="cd01171">
    <property type="entry name" value="YXKO-related"/>
    <property type="match status" value="1"/>
</dbReference>
<evidence type="ECO:0000256" key="7">
    <source>
        <dbReference type="ARBA" id="ARBA00022840"/>
    </source>
</evidence>
<feature type="domain" description="YjeF N-terminal" evidence="21">
    <location>
        <begin position="20"/>
        <end position="219"/>
    </location>
</feature>
<evidence type="ECO:0000256" key="14">
    <source>
        <dbReference type="ARBA" id="ARBA00025153"/>
    </source>
</evidence>
<evidence type="ECO:0000256" key="9">
    <source>
        <dbReference type="ARBA" id="ARBA00022958"/>
    </source>
</evidence>
<protein>
    <recommendedName>
        <fullName evidence="19">Bifunctional NAD(P)H-hydrate repair enzyme</fullName>
    </recommendedName>
    <alternativeName>
        <fullName evidence="19">Nicotinamide nucleotide repair protein</fullName>
    </alternativeName>
    <domain>
        <recommendedName>
            <fullName evidence="19">ADP-dependent (S)-NAD(P)H-hydrate dehydratase</fullName>
            <ecNumber evidence="19">4.2.1.136</ecNumber>
        </recommendedName>
        <alternativeName>
            <fullName evidence="19">ADP-dependent NAD(P)HX dehydratase</fullName>
        </alternativeName>
    </domain>
    <domain>
        <recommendedName>
            <fullName evidence="19">NAD(P)H-hydrate epimerase</fullName>
            <ecNumber evidence="19">5.1.99.6</ecNumber>
        </recommendedName>
    </domain>
</protein>
<dbReference type="EC" id="5.1.99.6" evidence="19"/>
<evidence type="ECO:0000256" key="12">
    <source>
        <dbReference type="ARBA" id="ARBA00023239"/>
    </source>
</evidence>
<dbReference type="SUPFAM" id="SSF53613">
    <property type="entry name" value="Ribokinase-like"/>
    <property type="match status" value="1"/>
</dbReference>
<feature type="binding site" evidence="18">
    <location>
        <position position="128"/>
    </location>
    <ligand>
        <name>K(+)</name>
        <dbReference type="ChEBI" id="CHEBI:29103"/>
    </ligand>
</feature>
<dbReference type="Gene3D" id="3.40.50.10260">
    <property type="entry name" value="YjeF N-terminal domain"/>
    <property type="match status" value="1"/>
</dbReference>
<feature type="binding site" evidence="17">
    <location>
        <position position="432"/>
    </location>
    <ligand>
        <name>(6S)-NADPHX</name>
        <dbReference type="ChEBI" id="CHEBI:64076"/>
    </ligand>
</feature>
<feature type="binding site" evidence="18">
    <location>
        <position position="164"/>
    </location>
    <ligand>
        <name>K(+)</name>
        <dbReference type="ChEBI" id="CHEBI:29103"/>
    </ligand>
</feature>
<comment type="catalytic activity">
    <reaction evidence="15 17 19">
        <text>(6S)-NADHX + ADP = AMP + phosphate + NADH + H(+)</text>
        <dbReference type="Rhea" id="RHEA:32223"/>
        <dbReference type="ChEBI" id="CHEBI:15378"/>
        <dbReference type="ChEBI" id="CHEBI:43474"/>
        <dbReference type="ChEBI" id="CHEBI:57945"/>
        <dbReference type="ChEBI" id="CHEBI:64074"/>
        <dbReference type="ChEBI" id="CHEBI:456215"/>
        <dbReference type="ChEBI" id="CHEBI:456216"/>
        <dbReference type="EC" id="4.2.1.136"/>
    </reaction>
</comment>
<comment type="function">
    <text evidence="18">Catalyzes the epimerization of the S- and R-forms of NAD(P)HX, a damaged form of NAD(P)H that is a result of enzymatic or heat-dependent hydration. This is a prerequisite for the S-specific NAD(P)H-hydrate dehydratase to allow the repair of both epimers of NAD(P)HX.</text>
</comment>
<feature type="binding site" evidence="17">
    <location>
        <begin position="402"/>
        <end position="406"/>
    </location>
    <ligand>
        <name>AMP</name>
        <dbReference type="ChEBI" id="CHEBI:456215"/>
    </ligand>
</feature>
<keyword evidence="12 17" id="KW-0456">Lyase</keyword>
<evidence type="ECO:0000256" key="4">
    <source>
        <dbReference type="ARBA" id="ARBA00009524"/>
    </source>
</evidence>
<dbReference type="InterPro" id="IPR036652">
    <property type="entry name" value="YjeF_N_dom_sf"/>
</dbReference>
<evidence type="ECO:0000259" key="21">
    <source>
        <dbReference type="PROSITE" id="PS51385"/>
    </source>
</evidence>
<feature type="binding site" evidence="17">
    <location>
        <position position="255"/>
    </location>
    <ligand>
        <name>(6S)-NADPHX</name>
        <dbReference type="ChEBI" id="CHEBI:64076"/>
    </ligand>
</feature>
<evidence type="ECO:0000313" key="23">
    <source>
        <dbReference type="Proteomes" id="UP000802098"/>
    </source>
</evidence>
<evidence type="ECO:0000256" key="11">
    <source>
        <dbReference type="ARBA" id="ARBA00023235"/>
    </source>
</evidence>
<keyword evidence="23" id="KW-1185">Reference proteome</keyword>
<dbReference type="InterPro" id="IPR017953">
    <property type="entry name" value="Carbohydrate_kinase_pred_CS"/>
</dbReference>
<dbReference type="PIRSF" id="PIRSF017184">
    <property type="entry name" value="Nnr"/>
    <property type="match status" value="1"/>
</dbReference>
<evidence type="ECO:0000256" key="6">
    <source>
        <dbReference type="ARBA" id="ARBA00022741"/>
    </source>
</evidence>
<evidence type="ECO:0000256" key="17">
    <source>
        <dbReference type="HAMAP-Rule" id="MF_01965"/>
    </source>
</evidence>
<dbReference type="EC" id="4.2.1.136" evidence="19"/>
<evidence type="ECO:0000256" key="19">
    <source>
        <dbReference type="PIRNR" id="PIRNR017184"/>
    </source>
</evidence>
<dbReference type="PROSITE" id="PS51385">
    <property type="entry name" value="YJEF_N"/>
    <property type="match status" value="1"/>
</dbReference>
<dbReference type="PANTHER" id="PTHR12592:SF0">
    <property type="entry name" value="ATP-DEPENDENT (S)-NAD(P)H-HYDRATE DEHYDRATASE"/>
    <property type="match status" value="1"/>
</dbReference>
<dbReference type="SUPFAM" id="SSF64153">
    <property type="entry name" value="YjeF N-terminal domain-like"/>
    <property type="match status" value="1"/>
</dbReference>
<evidence type="ECO:0000259" key="20">
    <source>
        <dbReference type="PROSITE" id="PS51383"/>
    </source>
</evidence>
<dbReference type="PROSITE" id="PS51383">
    <property type="entry name" value="YJEF_C_3"/>
    <property type="match status" value="1"/>
</dbReference>
<dbReference type="Pfam" id="PF03853">
    <property type="entry name" value="YjeF_N"/>
    <property type="match status" value="1"/>
</dbReference>
<evidence type="ECO:0000256" key="18">
    <source>
        <dbReference type="HAMAP-Rule" id="MF_01966"/>
    </source>
</evidence>
<evidence type="ECO:0000256" key="16">
    <source>
        <dbReference type="ARBA" id="ARBA00049209"/>
    </source>
</evidence>
<comment type="similarity">
    <text evidence="17">Belongs to the NnrD/CARKD family.</text>
</comment>
<feature type="binding site" evidence="17">
    <location>
        <position position="312"/>
    </location>
    <ligand>
        <name>(6S)-NADPHX</name>
        <dbReference type="ChEBI" id="CHEBI:64076"/>
    </ligand>
</feature>
<dbReference type="HAMAP" id="MF_01965">
    <property type="entry name" value="NADHX_dehydratase"/>
    <property type="match status" value="1"/>
</dbReference>
<keyword evidence="6 17" id="KW-0547">Nucleotide-binding</keyword>